<dbReference type="InterPro" id="IPR036249">
    <property type="entry name" value="Thioredoxin-like_sf"/>
</dbReference>
<dbReference type="Gene3D" id="3.40.30.10">
    <property type="entry name" value="Glutaredoxin"/>
    <property type="match status" value="1"/>
</dbReference>
<dbReference type="InterPro" id="IPR050924">
    <property type="entry name" value="Peroxiredoxin_BCP/PrxQ"/>
</dbReference>
<reference evidence="17 18" key="1">
    <citation type="submission" date="2019-02" db="EMBL/GenBank/DDBJ databases">
        <title>Genomic Encyclopedia of Type Strains, Phase IV (KMG-IV): sequencing the most valuable type-strain genomes for metagenomic binning, comparative biology and taxonomic classification.</title>
        <authorList>
            <person name="Goeker M."/>
        </authorList>
    </citation>
    <scope>NUCLEOTIDE SEQUENCE [LARGE SCALE GENOMIC DNA]</scope>
    <source>
        <strain evidence="17 18">DSM 28825</strain>
    </source>
</reference>
<keyword evidence="9" id="KW-0676">Redox-active center</keyword>
<evidence type="ECO:0000256" key="11">
    <source>
        <dbReference type="ARBA" id="ARBA00038489"/>
    </source>
</evidence>
<evidence type="ECO:0000256" key="3">
    <source>
        <dbReference type="ARBA" id="ARBA00022559"/>
    </source>
</evidence>
<dbReference type="InterPro" id="IPR000866">
    <property type="entry name" value="AhpC/TSA"/>
</dbReference>
<comment type="subcellular location">
    <subcellularLocation>
        <location evidence="14">Thylakoid</location>
    </subcellularLocation>
</comment>
<dbReference type="FunFam" id="3.40.30.10:FF:000122">
    <property type="entry name" value="Peroxiredoxin Q chloroplastic"/>
    <property type="match status" value="1"/>
</dbReference>
<comment type="function">
    <text evidence="1">Thiol-specific peroxidase that catalyzes the reduction of hydrogen peroxide and organic hydroperoxides to water and alcohols, respectively. Plays a role in cell protection against oxidative stress by detoxifying peroxides and as sensor of hydrogen peroxide-mediated signaling events.</text>
</comment>
<evidence type="ECO:0000256" key="13">
    <source>
        <dbReference type="ARBA" id="ARBA00049091"/>
    </source>
</evidence>
<dbReference type="CDD" id="cd03017">
    <property type="entry name" value="PRX_BCP"/>
    <property type="match status" value="1"/>
</dbReference>
<evidence type="ECO:0000259" key="16">
    <source>
        <dbReference type="PROSITE" id="PS51352"/>
    </source>
</evidence>
<dbReference type="EMBL" id="SHKN01000001">
    <property type="protein sequence ID" value="RZT95717.1"/>
    <property type="molecule type" value="Genomic_DNA"/>
</dbReference>
<comment type="similarity">
    <text evidence="11">Belongs to the peroxiredoxin family. BCP/PrxQ subfamily.</text>
</comment>
<dbReference type="AlphaFoldDB" id="A0A4Q7VI34"/>
<dbReference type="GO" id="GO:0034599">
    <property type="term" value="P:cellular response to oxidative stress"/>
    <property type="evidence" value="ECO:0007669"/>
    <property type="project" value="TreeGrafter"/>
</dbReference>
<evidence type="ECO:0000256" key="15">
    <source>
        <dbReference type="SAM" id="Phobius"/>
    </source>
</evidence>
<dbReference type="GO" id="GO:0009579">
    <property type="term" value="C:thylakoid"/>
    <property type="evidence" value="ECO:0007669"/>
    <property type="project" value="UniProtKB-SubCell"/>
</dbReference>
<evidence type="ECO:0000256" key="7">
    <source>
        <dbReference type="ARBA" id="ARBA00023078"/>
    </source>
</evidence>
<evidence type="ECO:0000313" key="17">
    <source>
        <dbReference type="EMBL" id="RZT95717.1"/>
    </source>
</evidence>
<feature type="transmembrane region" description="Helical" evidence="15">
    <location>
        <begin position="70"/>
        <end position="88"/>
    </location>
</feature>
<gene>
    <name evidence="17" type="ORF">EV201_0341</name>
</gene>
<dbReference type="SUPFAM" id="SSF52833">
    <property type="entry name" value="Thioredoxin-like"/>
    <property type="match status" value="1"/>
</dbReference>
<evidence type="ECO:0000313" key="18">
    <source>
        <dbReference type="Proteomes" id="UP000293562"/>
    </source>
</evidence>
<evidence type="ECO:0000256" key="12">
    <source>
        <dbReference type="ARBA" id="ARBA00042639"/>
    </source>
</evidence>
<keyword evidence="6" id="KW-0560">Oxidoreductase</keyword>
<keyword evidence="5" id="KW-0809">Transit peptide</keyword>
<keyword evidence="7" id="KW-0793">Thylakoid</keyword>
<dbReference type="GO" id="GO:0008379">
    <property type="term" value="F:thioredoxin peroxidase activity"/>
    <property type="evidence" value="ECO:0007669"/>
    <property type="project" value="TreeGrafter"/>
</dbReference>
<keyword evidence="3" id="KW-0575">Peroxidase</keyword>
<dbReference type="PANTHER" id="PTHR42801:SF4">
    <property type="entry name" value="AHPC_TSA FAMILY PROTEIN"/>
    <property type="match status" value="1"/>
</dbReference>
<dbReference type="GO" id="GO:0005737">
    <property type="term" value="C:cytoplasm"/>
    <property type="evidence" value="ECO:0007669"/>
    <property type="project" value="TreeGrafter"/>
</dbReference>
<keyword evidence="4" id="KW-0049">Antioxidant</keyword>
<organism evidence="17 18">
    <name type="scientific">Ancylomarina subtilis</name>
    <dbReference type="NCBI Taxonomy" id="1639035"/>
    <lineage>
        <taxon>Bacteria</taxon>
        <taxon>Pseudomonadati</taxon>
        <taxon>Bacteroidota</taxon>
        <taxon>Bacteroidia</taxon>
        <taxon>Marinilabiliales</taxon>
        <taxon>Marinifilaceae</taxon>
        <taxon>Ancylomarina</taxon>
    </lineage>
</organism>
<evidence type="ECO:0000256" key="1">
    <source>
        <dbReference type="ARBA" id="ARBA00003330"/>
    </source>
</evidence>
<proteinExistence type="inferred from homology"/>
<accession>A0A4Q7VI34</accession>
<keyword evidence="18" id="KW-1185">Reference proteome</keyword>
<feature type="domain" description="Thioredoxin" evidence="16">
    <location>
        <begin position="98"/>
        <end position="246"/>
    </location>
</feature>
<evidence type="ECO:0000256" key="5">
    <source>
        <dbReference type="ARBA" id="ARBA00022946"/>
    </source>
</evidence>
<keyword evidence="8" id="KW-1015">Disulfide bond</keyword>
<feature type="transmembrane region" description="Helical" evidence="15">
    <location>
        <begin position="6"/>
        <end position="24"/>
    </location>
</feature>
<sequence length="246" mass="28564">MLDYLSSNIWFVLFFVWGLPLGFYRSKFRKIVYQTDSWTINIKPVFMKELKGLFGNIYPDNKKYKKFRNFYLFYLSIYFVLSTSFVVFKDNPEKMKKIEIGSSVPVFELKDQNGELFQLISVLGKKNLVIYFYPKDDSPGCTKEACAFRDQFEVFEEADALIIGISGQSVASHLDFATKYKLNYTLLSDKGNKVRKLFGVPGNLFGLIPGRVTYLVNKEGKVIYMFNSQIQAEKHVDEALRILQEL</sequence>
<keyword evidence="15" id="KW-1133">Transmembrane helix</keyword>
<dbReference type="GO" id="GO:0045454">
    <property type="term" value="P:cell redox homeostasis"/>
    <property type="evidence" value="ECO:0007669"/>
    <property type="project" value="TreeGrafter"/>
</dbReference>
<dbReference type="PROSITE" id="PS51352">
    <property type="entry name" value="THIOREDOXIN_2"/>
    <property type="match status" value="1"/>
</dbReference>
<dbReference type="EC" id="1.11.1.24" evidence="2"/>
<evidence type="ECO:0000256" key="8">
    <source>
        <dbReference type="ARBA" id="ARBA00023157"/>
    </source>
</evidence>
<name>A0A4Q7VI34_9BACT</name>
<dbReference type="Proteomes" id="UP000293562">
    <property type="component" value="Unassembled WGS sequence"/>
</dbReference>
<comment type="caution">
    <text evidence="17">The sequence shown here is derived from an EMBL/GenBank/DDBJ whole genome shotgun (WGS) entry which is preliminary data.</text>
</comment>
<evidence type="ECO:0000256" key="14">
    <source>
        <dbReference type="ARBA" id="ARBA00060385"/>
    </source>
</evidence>
<dbReference type="InterPro" id="IPR013766">
    <property type="entry name" value="Thioredoxin_domain"/>
</dbReference>
<dbReference type="RefSeq" id="WP_207224363.1">
    <property type="nucleotide sequence ID" value="NZ_SHKN01000001.1"/>
</dbReference>
<evidence type="ECO:0000256" key="9">
    <source>
        <dbReference type="ARBA" id="ARBA00023284"/>
    </source>
</evidence>
<evidence type="ECO:0000256" key="10">
    <source>
        <dbReference type="ARBA" id="ARBA00032824"/>
    </source>
</evidence>
<dbReference type="Pfam" id="PF00578">
    <property type="entry name" value="AhpC-TSA"/>
    <property type="match status" value="1"/>
</dbReference>
<evidence type="ECO:0000256" key="4">
    <source>
        <dbReference type="ARBA" id="ARBA00022862"/>
    </source>
</evidence>
<keyword evidence="15" id="KW-0472">Membrane</keyword>
<protein>
    <recommendedName>
        <fullName evidence="2">thioredoxin-dependent peroxiredoxin</fullName>
        <ecNumber evidence="2">1.11.1.24</ecNumber>
    </recommendedName>
    <alternativeName>
        <fullName evidence="10">Thioredoxin peroxidase</fullName>
    </alternativeName>
    <alternativeName>
        <fullName evidence="12">Thioredoxin-dependent peroxiredoxin Bcp</fullName>
    </alternativeName>
</protein>
<keyword evidence="15" id="KW-0812">Transmembrane</keyword>
<comment type="catalytic activity">
    <reaction evidence="13">
        <text>a hydroperoxide + [thioredoxin]-dithiol = an alcohol + [thioredoxin]-disulfide + H2O</text>
        <dbReference type="Rhea" id="RHEA:62620"/>
        <dbReference type="Rhea" id="RHEA-COMP:10698"/>
        <dbReference type="Rhea" id="RHEA-COMP:10700"/>
        <dbReference type="ChEBI" id="CHEBI:15377"/>
        <dbReference type="ChEBI" id="CHEBI:29950"/>
        <dbReference type="ChEBI" id="CHEBI:30879"/>
        <dbReference type="ChEBI" id="CHEBI:35924"/>
        <dbReference type="ChEBI" id="CHEBI:50058"/>
        <dbReference type="EC" id="1.11.1.24"/>
    </reaction>
</comment>
<dbReference type="PANTHER" id="PTHR42801">
    <property type="entry name" value="THIOREDOXIN-DEPENDENT PEROXIDE REDUCTASE"/>
    <property type="match status" value="1"/>
</dbReference>
<evidence type="ECO:0000256" key="2">
    <source>
        <dbReference type="ARBA" id="ARBA00013017"/>
    </source>
</evidence>
<evidence type="ECO:0000256" key="6">
    <source>
        <dbReference type="ARBA" id="ARBA00023002"/>
    </source>
</evidence>